<sequence length="69" mass="7715">MTPEQYRLMSFLDQVGGWVALFELTDPRHFVDDDDLFVPSLVARGWVDHDADDGAVRITETGRTAYGAA</sequence>
<evidence type="ECO:0000313" key="2">
    <source>
        <dbReference type="Proteomes" id="UP001055167"/>
    </source>
</evidence>
<organism evidence="1 2">
    <name type="scientific">Methylobacterium crusticola</name>
    <dbReference type="NCBI Taxonomy" id="1697972"/>
    <lineage>
        <taxon>Bacteria</taxon>
        <taxon>Pseudomonadati</taxon>
        <taxon>Pseudomonadota</taxon>
        <taxon>Alphaproteobacteria</taxon>
        <taxon>Hyphomicrobiales</taxon>
        <taxon>Methylobacteriaceae</taxon>
        <taxon>Methylobacterium</taxon>
    </lineage>
</organism>
<dbReference type="RefSeq" id="WP_128564665.1">
    <property type="nucleotide sequence ID" value="NZ_BPQH01000007.1"/>
</dbReference>
<evidence type="ECO:0008006" key="3">
    <source>
        <dbReference type="Google" id="ProtNLM"/>
    </source>
</evidence>
<dbReference type="Proteomes" id="UP001055167">
    <property type="component" value="Unassembled WGS sequence"/>
</dbReference>
<accession>A0ABQ4QYR0</accession>
<comment type="caution">
    <text evidence="1">The sequence shown here is derived from an EMBL/GenBank/DDBJ whole genome shotgun (WGS) entry which is preliminary data.</text>
</comment>
<protein>
    <recommendedName>
        <fullName evidence="3">MarR family transcriptional regulator</fullName>
    </recommendedName>
</protein>
<gene>
    <name evidence="1" type="ORF">OPKNFCMD_2538</name>
</gene>
<keyword evidence="2" id="KW-1185">Reference proteome</keyword>
<reference evidence="1" key="2">
    <citation type="submission" date="2021-08" db="EMBL/GenBank/DDBJ databases">
        <authorList>
            <person name="Tani A."/>
            <person name="Ola A."/>
            <person name="Ogura Y."/>
            <person name="Katsura K."/>
            <person name="Hayashi T."/>
        </authorList>
    </citation>
    <scope>NUCLEOTIDE SEQUENCE</scope>
    <source>
        <strain evidence="1">KCTC 52305</strain>
    </source>
</reference>
<name>A0ABQ4QYR0_9HYPH</name>
<proteinExistence type="predicted"/>
<dbReference type="EMBL" id="BPQH01000007">
    <property type="protein sequence ID" value="GJD49804.1"/>
    <property type="molecule type" value="Genomic_DNA"/>
</dbReference>
<evidence type="ECO:0000313" key="1">
    <source>
        <dbReference type="EMBL" id="GJD49804.1"/>
    </source>
</evidence>
<reference evidence="1" key="1">
    <citation type="journal article" date="2021" name="Front. Microbiol.">
        <title>Comprehensive Comparative Genomics and Phenotyping of Methylobacterium Species.</title>
        <authorList>
            <person name="Alessa O."/>
            <person name="Ogura Y."/>
            <person name="Fujitani Y."/>
            <person name="Takami H."/>
            <person name="Hayashi T."/>
            <person name="Sahin N."/>
            <person name="Tani A."/>
        </authorList>
    </citation>
    <scope>NUCLEOTIDE SEQUENCE</scope>
    <source>
        <strain evidence="1">KCTC 52305</strain>
    </source>
</reference>